<organism evidence="6">
    <name type="scientific">Cuerna arida</name>
    <dbReference type="NCBI Taxonomy" id="1464854"/>
    <lineage>
        <taxon>Eukaryota</taxon>
        <taxon>Metazoa</taxon>
        <taxon>Ecdysozoa</taxon>
        <taxon>Arthropoda</taxon>
        <taxon>Hexapoda</taxon>
        <taxon>Insecta</taxon>
        <taxon>Pterygota</taxon>
        <taxon>Neoptera</taxon>
        <taxon>Paraneoptera</taxon>
        <taxon>Hemiptera</taxon>
        <taxon>Auchenorrhyncha</taxon>
        <taxon>Membracoidea</taxon>
        <taxon>Cicadellidae</taxon>
        <taxon>Cicadellinae</taxon>
        <taxon>Proconiini</taxon>
        <taxon>Cuerna</taxon>
    </lineage>
</organism>
<keyword evidence="4" id="KW-0472">Membrane</keyword>
<dbReference type="EMBL" id="GECZ01007782">
    <property type="protein sequence ID" value="JAS61987.1"/>
    <property type="molecule type" value="Transcribed_RNA"/>
</dbReference>
<keyword evidence="2" id="KW-0732">Signal</keyword>
<feature type="domain" description="LRRCT" evidence="5">
    <location>
        <begin position="19"/>
        <end position="66"/>
    </location>
</feature>
<sequence length="210" mass="24467">FSESMMSWNDVKHLDLSNNPVVCDCRLLWLSRFLAARNVSMVQCSMPFSLKDSSLRDLGADDLGCSFSDPHQRILIAAMSLTALVLLSGVGVFLYRYRQSVREALKEHKWNKRAMNRKEHEYQKTFSTDDDYILRTAIQHQQQYHQQQPQHNNHFNYPNHHNSLHHYTEKMFSPYHQQQYHPNPSVVPIANNNSTLPSMTSLKPIPVTEL</sequence>
<keyword evidence="4" id="KW-1133">Transmembrane helix</keyword>
<dbReference type="Gene3D" id="3.80.10.10">
    <property type="entry name" value="Ribonuclease Inhibitor"/>
    <property type="match status" value="1"/>
</dbReference>
<keyword evidence="4" id="KW-0812">Transmembrane</keyword>
<evidence type="ECO:0000259" key="5">
    <source>
        <dbReference type="SMART" id="SM00082"/>
    </source>
</evidence>
<dbReference type="SUPFAM" id="SSF52058">
    <property type="entry name" value="L domain-like"/>
    <property type="match status" value="1"/>
</dbReference>
<evidence type="ECO:0000313" key="6">
    <source>
        <dbReference type="EMBL" id="JAS61987.1"/>
    </source>
</evidence>
<dbReference type="AlphaFoldDB" id="A0A1B6GHT5"/>
<feature type="non-terminal residue" evidence="6">
    <location>
        <position position="1"/>
    </location>
</feature>
<dbReference type="SMART" id="SM00082">
    <property type="entry name" value="LRRCT"/>
    <property type="match status" value="1"/>
</dbReference>
<proteinExistence type="predicted"/>
<gene>
    <name evidence="6" type="ORF">g.49783</name>
</gene>
<name>A0A1B6GHT5_9HEMI</name>
<evidence type="ECO:0000256" key="4">
    <source>
        <dbReference type="SAM" id="Phobius"/>
    </source>
</evidence>
<evidence type="ECO:0000256" key="3">
    <source>
        <dbReference type="SAM" id="MobiDB-lite"/>
    </source>
</evidence>
<reference evidence="6" key="1">
    <citation type="submission" date="2015-11" db="EMBL/GenBank/DDBJ databases">
        <title>De novo transcriptome assembly of four potential Pierce s Disease insect vectors from Arizona vineyards.</title>
        <authorList>
            <person name="Tassone E.E."/>
        </authorList>
    </citation>
    <scope>NUCLEOTIDE SEQUENCE</scope>
</reference>
<evidence type="ECO:0000256" key="2">
    <source>
        <dbReference type="ARBA" id="ARBA00022729"/>
    </source>
</evidence>
<feature type="transmembrane region" description="Helical" evidence="4">
    <location>
        <begin position="74"/>
        <end position="95"/>
    </location>
</feature>
<feature type="compositionally biased region" description="Polar residues" evidence="3">
    <location>
        <begin position="190"/>
        <end position="201"/>
    </location>
</feature>
<keyword evidence="1" id="KW-0433">Leucine-rich repeat</keyword>
<evidence type="ECO:0000256" key="1">
    <source>
        <dbReference type="ARBA" id="ARBA00022614"/>
    </source>
</evidence>
<feature type="region of interest" description="Disordered" evidence="3">
    <location>
        <begin position="177"/>
        <end position="210"/>
    </location>
</feature>
<protein>
    <recommendedName>
        <fullName evidence="5">LRRCT domain-containing protein</fullName>
    </recommendedName>
</protein>
<dbReference type="InterPro" id="IPR000483">
    <property type="entry name" value="Cys-rich_flank_reg_C"/>
</dbReference>
<accession>A0A1B6GHT5</accession>
<dbReference type="InterPro" id="IPR032675">
    <property type="entry name" value="LRR_dom_sf"/>
</dbReference>